<reference evidence="8 9" key="1">
    <citation type="submission" date="2024-02" db="EMBL/GenBank/DDBJ databases">
        <authorList>
            <person name="Daric V."/>
            <person name="Darras S."/>
        </authorList>
    </citation>
    <scope>NUCLEOTIDE SEQUENCE [LARGE SCALE GENOMIC DNA]</scope>
</reference>
<evidence type="ECO:0000256" key="5">
    <source>
        <dbReference type="ARBA" id="ARBA00023136"/>
    </source>
</evidence>
<dbReference type="EMBL" id="CAWYQH010000106">
    <property type="protein sequence ID" value="CAK8687972.1"/>
    <property type="molecule type" value="Genomic_DNA"/>
</dbReference>
<protein>
    <recommendedName>
        <fullName evidence="7">Major facilitator superfamily (MFS) profile domain-containing protein</fullName>
    </recommendedName>
</protein>
<evidence type="ECO:0000256" key="6">
    <source>
        <dbReference type="SAM" id="Phobius"/>
    </source>
</evidence>
<name>A0ABP0G9K7_CLALP</name>
<feature type="domain" description="Major facilitator superfamily (MFS) profile" evidence="7">
    <location>
        <begin position="5"/>
        <end position="443"/>
    </location>
</feature>
<keyword evidence="9" id="KW-1185">Reference proteome</keyword>
<feature type="transmembrane region" description="Helical" evidence="6">
    <location>
        <begin position="296"/>
        <end position="315"/>
    </location>
</feature>
<keyword evidence="2" id="KW-0813">Transport</keyword>
<dbReference type="PANTHER" id="PTHR23506:SF23">
    <property type="entry name" value="GH10249P"/>
    <property type="match status" value="1"/>
</dbReference>
<evidence type="ECO:0000259" key="7">
    <source>
        <dbReference type="PROSITE" id="PS50850"/>
    </source>
</evidence>
<dbReference type="PANTHER" id="PTHR23506">
    <property type="entry name" value="GH10249P"/>
    <property type="match status" value="1"/>
</dbReference>
<dbReference type="Gene3D" id="1.20.1250.20">
    <property type="entry name" value="MFS general substrate transporter like domains"/>
    <property type="match status" value="1"/>
</dbReference>
<dbReference type="Proteomes" id="UP001642483">
    <property type="component" value="Unassembled WGS sequence"/>
</dbReference>
<evidence type="ECO:0000256" key="1">
    <source>
        <dbReference type="ARBA" id="ARBA00004141"/>
    </source>
</evidence>
<feature type="transmembrane region" description="Helical" evidence="6">
    <location>
        <begin position="6"/>
        <end position="30"/>
    </location>
</feature>
<feature type="transmembrane region" description="Helical" evidence="6">
    <location>
        <begin position="322"/>
        <end position="343"/>
    </location>
</feature>
<keyword evidence="5 6" id="KW-0472">Membrane</keyword>
<proteinExistence type="predicted"/>
<dbReference type="InterPro" id="IPR020846">
    <property type="entry name" value="MFS_dom"/>
</dbReference>
<evidence type="ECO:0000256" key="4">
    <source>
        <dbReference type="ARBA" id="ARBA00022989"/>
    </source>
</evidence>
<feature type="transmembrane region" description="Helical" evidence="6">
    <location>
        <begin position="254"/>
        <end position="276"/>
    </location>
</feature>
<dbReference type="InterPro" id="IPR036259">
    <property type="entry name" value="MFS_trans_sf"/>
</dbReference>
<feature type="transmembrane region" description="Helical" evidence="6">
    <location>
        <begin position="211"/>
        <end position="233"/>
    </location>
</feature>
<evidence type="ECO:0000256" key="3">
    <source>
        <dbReference type="ARBA" id="ARBA00022692"/>
    </source>
</evidence>
<dbReference type="PROSITE" id="PS50850">
    <property type="entry name" value="MFS"/>
    <property type="match status" value="1"/>
</dbReference>
<dbReference type="Pfam" id="PF07690">
    <property type="entry name" value="MFS_1"/>
    <property type="match status" value="1"/>
</dbReference>
<evidence type="ECO:0000256" key="2">
    <source>
        <dbReference type="ARBA" id="ARBA00022448"/>
    </source>
</evidence>
<dbReference type="SUPFAM" id="SSF103473">
    <property type="entry name" value="MFS general substrate transporter"/>
    <property type="match status" value="1"/>
</dbReference>
<accession>A0ABP0G9K7</accession>
<feature type="transmembrane region" description="Helical" evidence="6">
    <location>
        <begin position="349"/>
        <end position="371"/>
    </location>
</feature>
<dbReference type="InterPro" id="IPR050930">
    <property type="entry name" value="MFS_Vesicular_Transporter"/>
</dbReference>
<gene>
    <name evidence="8" type="ORF">CVLEPA_LOCUS20016</name>
</gene>
<keyword evidence="3 6" id="KW-0812">Transmembrane</keyword>
<comment type="caution">
    <text evidence="8">The sequence shown here is derived from an EMBL/GenBank/DDBJ whole genome shotgun (WGS) entry which is preliminary data.</text>
</comment>
<feature type="transmembrane region" description="Helical" evidence="6">
    <location>
        <begin position="414"/>
        <end position="442"/>
    </location>
</feature>
<dbReference type="InterPro" id="IPR011701">
    <property type="entry name" value="MFS"/>
</dbReference>
<sequence length="467" mass="50236">MFMFKVVTVVIVTLTMATNFGLLWMTSLVVPKSLGKSSIICDSDLTETSINGTRSTNATLGLETVNVTSAQQVVTPPSLKEDEKEFTFFENLNKTAIYSAKSIFQAYSSVAIGPIIDRFGHKVAMYAGTGFLFVTAIGFDLGQSYPVLILSATIHGIGSSCVTVGGMTMLAKTFNNKKERGKIFGLTLASIAASISGGLVVWSLLDPVDSTTIEATFFVIAATLGHLQLYHSSLDTKKVEKHKKPIGVRKFPKLFYVLVLEALLILGLVVGVLFGGFSSWLTCRSFPELISGTGKVLVFLSAFFGFQLTASLVHYSPLSSRYLYPLTIVALGMAITCLGLLAITLSSSLFHILICLLVVGCGCGLVASSIYPRLARLVKSSGMSIYGTVYGLADAIICVGFTAGIYAAGAVVQASTYVILMLLSACVCLWYATFIVVMILMMKRNEYRQLIKKKVNSKAAERSVNNV</sequence>
<feature type="transmembrane region" description="Helical" evidence="6">
    <location>
        <begin position="183"/>
        <end position="205"/>
    </location>
</feature>
<evidence type="ECO:0000313" key="8">
    <source>
        <dbReference type="EMBL" id="CAK8687972.1"/>
    </source>
</evidence>
<organism evidence="8 9">
    <name type="scientific">Clavelina lepadiformis</name>
    <name type="common">Light-bulb sea squirt</name>
    <name type="synonym">Ascidia lepadiformis</name>
    <dbReference type="NCBI Taxonomy" id="159417"/>
    <lineage>
        <taxon>Eukaryota</taxon>
        <taxon>Metazoa</taxon>
        <taxon>Chordata</taxon>
        <taxon>Tunicata</taxon>
        <taxon>Ascidiacea</taxon>
        <taxon>Aplousobranchia</taxon>
        <taxon>Clavelinidae</taxon>
        <taxon>Clavelina</taxon>
    </lineage>
</organism>
<feature type="transmembrane region" description="Helical" evidence="6">
    <location>
        <begin position="383"/>
        <end position="408"/>
    </location>
</feature>
<keyword evidence="4 6" id="KW-1133">Transmembrane helix</keyword>
<evidence type="ECO:0000313" key="9">
    <source>
        <dbReference type="Proteomes" id="UP001642483"/>
    </source>
</evidence>
<feature type="transmembrane region" description="Helical" evidence="6">
    <location>
        <begin position="147"/>
        <end position="171"/>
    </location>
</feature>
<comment type="subcellular location">
    <subcellularLocation>
        <location evidence="1">Membrane</location>
        <topology evidence="1">Multi-pass membrane protein</topology>
    </subcellularLocation>
</comment>